<evidence type="ECO:0000313" key="3">
    <source>
        <dbReference type="Proteomes" id="UP000193411"/>
    </source>
</evidence>
<feature type="compositionally biased region" description="Pro residues" evidence="1">
    <location>
        <begin position="49"/>
        <end position="59"/>
    </location>
</feature>
<proteinExistence type="predicted"/>
<gene>
    <name evidence="2" type="ORF">BCR44DRAFT_1109461</name>
</gene>
<protein>
    <submittedName>
        <fullName evidence="2">Uncharacterized protein</fullName>
    </submittedName>
</protein>
<organism evidence="2 3">
    <name type="scientific">Catenaria anguillulae PL171</name>
    <dbReference type="NCBI Taxonomy" id="765915"/>
    <lineage>
        <taxon>Eukaryota</taxon>
        <taxon>Fungi</taxon>
        <taxon>Fungi incertae sedis</taxon>
        <taxon>Blastocladiomycota</taxon>
        <taxon>Blastocladiomycetes</taxon>
        <taxon>Blastocladiales</taxon>
        <taxon>Catenariaceae</taxon>
        <taxon>Catenaria</taxon>
    </lineage>
</organism>
<dbReference type="EMBL" id="MCFL01000020">
    <property type="protein sequence ID" value="ORZ35915.1"/>
    <property type="molecule type" value="Genomic_DNA"/>
</dbReference>
<sequence>MIRVCPFVPAGALHSAMTVPSPLLPCIVTACNRRRLPVLSSYDHRPHARPSPPPSPPIGTHPATAPLTPNIRLQTIRIASKSD</sequence>
<dbReference type="Proteomes" id="UP000193411">
    <property type="component" value="Unassembled WGS sequence"/>
</dbReference>
<reference evidence="2 3" key="1">
    <citation type="submission" date="2016-07" db="EMBL/GenBank/DDBJ databases">
        <title>Pervasive Adenine N6-methylation of Active Genes in Fungi.</title>
        <authorList>
            <consortium name="DOE Joint Genome Institute"/>
            <person name="Mondo S.J."/>
            <person name="Dannebaum R.O."/>
            <person name="Kuo R.C."/>
            <person name="Labutti K."/>
            <person name="Haridas S."/>
            <person name="Kuo A."/>
            <person name="Salamov A."/>
            <person name="Ahrendt S.R."/>
            <person name="Lipzen A."/>
            <person name="Sullivan W."/>
            <person name="Andreopoulos W.B."/>
            <person name="Clum A."/>
            <person name="Lindquist E."/>
            <person name="Daum C."/>
            <person name="Ramamoorthy G.K."/>
            <person name="Gryganskyi A."/>
            <person name="Culley D."/>
            <person name="Magnuson J.K."/>
            <person name="James T.Y."/>
            <person name="O'Malley M.A."/>
            <person name="Stajich J.E."/>
            <person name="Spatafora J.W."/>
            <person name="Visel A."/>
            <person name="Grigoriev I.V."/>
        </authorList>
    </citation>
    <scope>NUCLEOTIDE SEQUENCE [LARGE SCALE GENOMIC DNA]</scope>
    <source>
        <strain evidence="2 3">PL171</strain>
    </source>
</reference>
<dbReference type="PROSITE" id="PS51257">
    <property type="entry name" value="PROKAR_LIPOPROTEIN"/>
    <property type="match status" value="1"/>
</dbReference>
<dbReference type="AlphaFoldDB" id="A0A1Y2HMU7"/>
<evidence type="ECO:0000256" key="1">
    <source>
        <dbReference type="SAM" id="MobiDB-lite"/>
    </source>
</evidence>
<feature type="region of interest" description="Disordered" evidence="1">
    <location>
        <begin position="41"/>
        <end position="83"/>
    </location>
</feature>
<comment type="caution">
    <text evidence="2">The sequence shown here is derived from an EMBL/GenBank/DDBJ whole genome shotgun (WGS) entry which is preliminary data.</text>
</comment>
<keyword evidence="3" id="KW-1185">Reference proteome</keyword>
<name>A0A1Y2HMU7_9FUNG</name>
<evidence type="ECO:0000313" key="2">
    <source>
        <dbReference type="EMBL" id="ORZ35915.1"/>
    </source>
</evidence>
<accession>A0A1Y2HMU7</accession>